<dbReference type="EMBL" id="CP098611">
    <property type="protein sequence ID" value="USR91963.1"/>
    <property type="molecule type" value="Genomic_DNA"/>
</dbReference>
<dbReference type="InterPro" id="IPR009057">
    <property type="entry name" value="Homeodomain-like_sf"/>
</dbReference>
<dbReference type="PANTHER" id="PTHR34849">
    <property type="entry name" value="SSL5025 PROTEIN"/>
    <property type="match status" value="1"/>
</dbReference>
<dbReference type="InterPro" id="IPR007367">
    <property type="entry name" value="DUF433"/>
</dbReference>
<dbReference type="Gene3D" id="1.10.10.10">
    <property type="entry name" value="Winged helix-like DNA-binding domain superfamily/Winged helix DNA-binding domain"/>
    <property type="match status" value="1"/>
</dbReference>
<name>A0ABY5ARW6_9CYAN</name>
<dbReference type="InterPro" id="IPR036388">
    <property type="entry name" value="WH-like_DNA-bd_sf"/>
</dbReference>
<evidence type="ECO:0000313" key="2">
    <source>
        <dbReference type="Proteomes" id="UP001056708"/>
    </source>
</evidence>
<organism evidence="1 2">
    <name type="scientific">Phormidium yuhuli AB48</name>
    <dbReference type="NCBI Taxonomy" id="2940671"/>
    <lineage>
        <taxon>Bacteria</taxon>
        <taxon>Bacillati</taxon>
        <taxon>Cyanobacteriota</taxon>
        <taxon>Cyanophyceae</taxon>
        <taxon>Oscillatoriophycideae</taxon>
        <taxon>Oscillatoriales</taxon>
        <taxon>Oscillatoriaceae</taxon>
        <taxon>Phormidium</taxon>
        <taxon>Phormidium yuhuli</taxon>
    </lineage>
</organism>
<gene>
    <name evidence="1" type="ORF">NEA10_04355</name>
</gene>
<dbReference type="Pfam" id="PF04255">
    <property type="entry name" value="DUF433"/>
    <property type="match status" value="1"/>
</dbReference>
<protein>
    <submittedName>
        <fullName evidence="1">DUF433 domain-containing protein</fullName>
    </submittedName>
</protein>
<sequence length="84" mass="9429">MIQELDRITVNPELCLGQPTIRGMRITVGFVLKLLASQLCIEQILAAYPELEEEDIRQALNYAAWAVSDRTVSITSANVPVEWL</sequence>
<dbReference type="Proteomes" id="UP001056708">
    <property type="component" value="Chromosome"/>
</dbReference>
<dbReference type="SUPFAM" id="SSF46689">
    <property type="entry name" value="Homeodomain-like"/>
    <property type="match status" value="1"/>
</dbReference>
<proteinExistence type="predicted"/>
<reference evidence="1" key="1">
    <citation type="submission" date="2022-06" db="EMBL/GenBank/DDBJ databases">
        <title>Genome sequence of Phormidium yuhuli AB48 isolated from an industrial photobioreactor environment.</title>
        <authorList>
            <person name="Qiu Y."/>
            <person name="Noonan A.J.C."/>
            <person name="Dofher K."/>
            <person name="Koch M."/>
            <person name="Kieft B."/>
            <person name="Lin X."/>
            <person name="Ziels R.M."/>
            <person name="Hallam S.J."/>
        </authorList>
    </citation>
    <scope>NUCLEOTIDE SEQUENCE</scope>
    <source>
        <strain evidence="1">AB48</strain>
    </source>
</reference>
<dbReference type="PANTHER" id="PTHR34849:SF3">
    <property type="entry name" value="SSR2962 PROTEIN"/>
    <property type="match status" value="1"/>
</dbReference>
<dbReference type="RefSeq" id="WP_252664041.1">
    <property type="nucleotide sequence ID" value="NZ_CP098611.1"/>
</dbReference>
<accession>A0ABY5ARW6</accession>
<keyword evidence="2" id="KW-1185">Reference proteome</keyword>
<evidence type="ECO:0000313" key="1">
    <source>
        <dbReference type="EMBL" id="USR91963.1"/>
    </source>
</evidence>